<dbReference type="InterPro" id="IPR036116">
    <property type="entry name" value="FN3_sf"/>
</dbReference>
<dbReference type="PROSITE" id="PS50853">
    <property type="entry name" value="FN3"/>
    <property type="match status" value="1"/>
</dbReference>
<proteinExistence type="predicted"/>
<reference evidence="3" key="1">
    <citation type="submission" date="2025-08" db="UniProtKB">
        <authorList>
            <consortium name="RefSeq"/>
        </authorList>
    </citation>
    <scope>IDENTIFICATION</scope>
    <source>
        <tissue evidence="3">Testes</tissue>
    </source>
</reference>
<keyword evidence="2" id="KW-1185">Reference proteome</keyword>
<gene>
    <name evidence="3" type="primary">LOC102804628</name>
</gene>
<sequence length="212" mass="24439">MWLILALYICKVPSMPLDVRAEMRTAIAANITWLAPMEPRGPLDEIQYELLYSTDGSSWSIITSNIGHTVERYYIYLYNLQPAMPYTFKVRAYPALHDEYTESLHVENTTFQVPGPVTLLSKTDTTLNISWTSPTDGSVNLHVFKYQKPGEVLWQTQILPGGITESNVTYYELIGSDKPLQPKTLYRVQVAIIYHSHEDFEWPEHFRSFETL</sequence>
<organism evidence="2 3">
    <name type="scientific">Saccoglossus kowalevskii</name>
    <name type="common">Acorn worm</name>
    <dbReference type="NCBI Taxonomy" id="10224"/>
    <lineage>
        <taxon>Eukaryota</taxon>
        <taxon>Metazoa</taxon>
        <taxon>Hemichordata</taxon>
        <taxon>Enteropneusta</taxon>
        <taxon>Harrimaniidae</taxon>
        <taxon>Saccoglossus</taxon>
    </lineage>
</organism>
<dbReference type="SMART" id="SM00060">
    <property type="entry name" value="FN3"/>
    <property type="match status" value="2"/>
</dbReference>
<name>A0ABM0MA56_SACKO</name>
<dbReference type="InterPro" id="IPR003961">
    <property type="entry name" value="FN3_dom"/>
</dbReference>
<dbReference type="Proteomes" id="UP000694865">
    <property type="component" value="Unplaced"/>
</dbReference>
<evidence type="ECO:0000259" key="1">
    <source>
        <dbReference type="PROSITE" id="PS50853"/>
    </source>
</evidence>
<dbReference type="CDD" id="cd00063">
    <property type="entry name" value="FN3"/>
    <property type="match status" value="2"/>
</dbReference>
<dbReference type="SUPFAM" id="SSF49265">
    <property type="entry name" value="Fibronectin type III"/>
    <property type="match status" value="1"/>
</dbReference>
<dbReference type="RefSeq" id="XP_006816897.1">
    <property type="nucleotide sequence ID" value="XM_006816834.1"/>
</dbReference>
<dbReference type="InterPro" id="IPR013783">
    <property type="entry name" value="Ig-like_fold"/>
</dbReference>
<evidence type="ECO:0000313" key="2">
    <source>
        <dbReference type="Proteomes" id="UP000694865"/>
    </source>
</evidence>
<dbReference type="Pfam" id="PF00041">
    <property type="entry name" value="fn3"/>
    <property type="match status" value="1"/>
</dbReference>
<dbReference type="GeneID" id="102804628"/>
<dbReference type="Gene3D" id="2.60.40.10">
    <property type="entry name" value="Immunoglobulins"/>
    <property type="match status" value="2"/>
</dbReference>
<accession>A0ABM0MA56</accession>
<feature type="domain" description="Fibronectin type-III" evidence="1">
    <location>
        <begin position="15"/>
        <end position="116"/>
    </location>
</feature>
<feature type="non-terminal residue" evidence="3">
    <location>
        <position position="212"/>
    </location>
</feature>
<protein>
    <submittedName>
        <fullName evidence="3">Uncharacterized protein LOC102804628</fullName>
    </submittedName>
</protein>
<evidence type="ECO:0000313" key="3">
    <source>
        <dbReference type="RefSeq" id="XP_006816897.1"/>
    </source>
</evidence>